<dbReference type="GeneID" id="16074811"/>
<comment type="subcellular location">
    <subcellularLocation>
        <location evidence="1">Membrane</location>
        <topology evidence="1">Multi-pass membrane protein</topology>
    </subcellularLocation>
</comment>
<protein>
    <recommendedName>
        <fullName evidence="7">VTT domain-containing protein</fullName>
    </recommendedName>
</protein>
<name>F2U8Z8_SALR5</name>
<keyword evidence="5 6" id="KW-0472">Membrane</keyword>
<keyword evidence="3" id="KW-0732">Signal</keyword>
<dbReference type="Pfam" id="PF09335">
    <property type="entry name" value="VTT_dom"/>
    <property type="match status" value="1"/>
</dbReference>
<sequence length="210" mass="23432">MRAGQVLSDFKKQYYLRTVLCHACCYLFLQAFAIPGTGFANLLAGALFGLRLGFTLSIIYTAIGSVILYYFSQIFCSRIIRRFFDRKLQTFQAWARHHKANLFLRLISIRVFPFTPNWFVNMACGQLGVPMHIYIPSSAIGLVPYTFMGCQAGTILTKLHSMQDVMQPQVVGGLVAIGAVGFLLPAIANRLKHARDARKHASADAQAARH</sequence>
<dbReference type="InterPro" id="IPR045014">
    <property type="entry name" value="TM41A/B"/>
</dbReference>
<evidence type="ECO:0000313" key="9">
    <source>
        <dbReference type="Proteomes" id="UP000007799"/>
    </source>
</evidence>
<dbReference type="InterPro" id="IPR032816">
    <property type="entry name" value="VTT_dom"/>
</dbReference>
<feature type="domain" description="VTT" evidence="7">
    <location>
        <begin position="34"/>
        <end position="153"/>
    </location>
</feature>
<keyword evidence="4 6" id="KW-1133">Transmembrane helix</keyword>
<evidence type="ECO:0000256" key="4">
    <source>
        <dbReference type="ARBA" id="ARBA00022989"/>
    </source>
</evidence>
<evidence type="ECO:0000256" key="6">
    <source>
        <dbReference type="SAM" id="Phobius"/>
    </source>
</evidence>
<organism evidence="9">
    <name type="scientific">Salpingoeca rosetta (strain ATCC 50818 / BSB-021)</name>
    <dbReference type="NCBI Taxonomy" id="946362"/>
    <lineage>
        <taxon>Eukaryota</taxon>
        <taxon>Choanoflagellata</taxon>
        <taxon>Craspedida</taxon>
        <taxon>Salpingoecidae</taxon>
        <taxon>Salpingoeca</taxon>
    </lineage>
</organism>
<dbReference type="RefSeq" id="XP_004994232.1">
    <property type="nucleotide sequence ID" value="XM_004994175.1"/>
</dbReference>
<feature type="transmembrane region" description="Helical" evidence="6">
    <location>
        <begin position="170"/>
        <end position="188"/>
    </location>
</feature>
<evidence type="ECO:0000259" key="7">
    <source>
        <dbReference type="Pfam" id="PF09335"/>
    </source>
</evidence>
<dbReference type="PANTHER" id="PTHR43220:SF21">
    <property type="entry name" value="TRANSMEMBRANE PROTEIN 41A"/>
    <property type="match status" value="1"/>
</dbReference>
<gene>
    <name evidence="8" type="ORF">PTSG_04915</name>
</gene>
<dbReference type="EMBL" id="GL832965">
    <property type="protein sequence ID" value="EGD73201.1"/>
    <property type="molecule type" value="Genomic_DNA"/>
</dbReference>
<dbReference type="OMA" id="IAFYLWP"/>
<dbReference type="eggNOG" id="KOG3140">
    <property type="taxonomic scope" value="Eukaryota"/>
</dbReference>
<feature type="transmembrane region" description="Helical" evidence="6">
    <location>
        <begin position="57"/>
        <end position="81"/>
    </location>
</feature>
<keyword evidence="9" id="KW-1185">Reference proteome</keyword>
<dbReference type="OrthoDB" id="3364966at2759"/>
<evidence type="ECO:0000256" key="3">
    <source>
        <dbReference type="ARBA" id="ARBA00022729"/>
    </source>
</evidence>
<evidence type="ECO:0000313" key="8">
    <source>
        <dbReference type="EMBL" id="EGD73201.1"/>
    </source>
</evidence>
<dbReference type="KEGG" id="sre:PTSG_04915"/>
<evidence type="ECO:0000256" key="1">
    <source>
        <dbReference type="ARBA" id="ARBA00004141"/>
    </source>
</evidence>
<dbReference type="Proteomes" id="UP000007799">
    <property type="component" value="Unassembled WGS sequence"/>
</dbReference>
<proteinExistence type="predicted"/>
<reference evidence="8" key="1">
    <citation type="submission" date="2009-08" db="EMBL/GenBank/DDBJ databases">
        <title>Annotation of Salpingoeca rosetta.</title>
        <authorList>
            <consortium name="The Broad Institute Genome Sequencing Platform"/>
            <person name="Russ C."/>
            <person name="Cuomo C."/>
            <person name="Burger G."/>
            <person name="Gray M.W."/>
            <person name="Holland P.W.H."/>
            <person name="King N."/>
            <person name="Lang F.B.F."/>
            <person name="Roger A.J."/>
            <person name="Ruiz-Trillo I."/>
            <person name="Young S.K."/>
            <person name="Zeng Q."/>
            <person name="Gargeya S."/>
            <person name="Alvarado L."/>
            <person name="Berlin A."/>
            <person name="Chapman S.B."/>
            <person name="Chen Z."/>
            <person name="Freedman E."/>
            <person name="Gellesch M."/>
            <person name="Goldberg J."/>
            <person name="Griggs A."/>
            <person name="Gujja S."/>
            <person name="Heilman E."/>
            <person name="Heiman D."/>
            <person name="Howarth C."/>
            <person name="Mehta T."/>
            <person name="Neiman D."/>
            <person name="Pearson M."/>
            <person name="Roberts A."/>
            <person name="Saif S."/>
            <person name="Shea T."/>
            <person name="Shenoy N."/>
            <person name="Sisk P."/>
            <person name="Stolte C."/>
            <person name="Sykes S."/>
            <person name="White J."/>
            <person name="Yandava C."/>
            <person name="Haas B."/>
            <person name="Nusbaum C."/>
            <person name="Birren B."/>
        </authorList>
    </citation>
    <scope>NUCLEOTIDE SEQUENCE [LARGE SCALE GENOMIC DNA]</scope>
    <source>
        <strain evidence="8">ATCC 50818</strain>
    </source>
</reference>
<dbReference type="GO" id="GO:0016020">
    <property type="term" value="C:membrane"/>
    <property type="evidence" value="ECO:0007669"/>
    <property type="project" value="UniProtKB-SubCell"/>
</dbReference>
<dbReference type="InParanoid" id="F2U8Z8"/>
<dbReference type="AlphaFoldDB" id="F2U8Z8"/>
<dbReference type="PANTHER" id="PTHR43220">
    <property type="match status" value="1"/>
</dbReference>
<keyword evidence="2 6" id="KW-0812">Transmembrane</keyword>
<evidence type="ECO:0000256" key="5">
    <source>
        <dbReference type="ARBA" id="ARBA00023136"/>
    </source>
</evidence>
<dbReference type="STRING" id="946362.F2U8Z8"/>
<evidence type="ECO:0000256" key="2">
    <source>
        <dbReference type="ARBA" id="ARBA00022692"/>
    </source>
</evidence>
<accession>F2U8Z8</accession>